<evidence type="ECO:0000256" key="1">
    <source>
        <dbReference type="ARBA" id="ARBA00022705"/>
    </source>
</evidence>
<evidence type="ECO:0000313" key="4">
    <source>
        <dbReference type="EMBL" id="GAI51929.1"/>
    </source>
</evidence>
<feature type="domain" description="DNA helicase DnaB-like N-terminal" evidence="3">
    <location>
        <begin position="2"/>
        <end position="74"/>
    </location>
</feature>
<comment type="caution">
    <text evidence="4">The sequence shown here is derived from an EMBL/GenBank/DDBJ whole genome shotgun (WGS) entry which is preliminary data.</text>
</comment>
<dbReference type="Gene3D" id="1.10.860.10">
    <property type="entry name" value="DNAb Helicase, Chain A"/>
    <property type="match status" value="1"/>
</dbReference>
<proteinExistence type="predicted"/>
<evidence type="ECO:0000256" key="2">
    <source>
        <dbReference type="ARBA" id="ARBA00023125"/>
    </source>
</evidence>
<dbReference type="SUPFAM" id="SSF48024">
    <property type="entry name" value="N-terminal domain of DnaB helicase"/>
    <property type="match status" value="1"/>
</dbReference>
<accession>X1R8J6</accession>
<name>X1R8J6_9ZZZZ</name>
<dbReference type="PANTHER" id="PTHR30153:SF2">
    <property type="entry name" value="REPLICATIVE DNA HELICASE"/>
    <property type="match status" value="1"/>
</dbReference>
<dbReference type="PANTHER" id="PTHR30153">
    <property type="entry name" value="REPLICATIVE DNA HELICASE DNAB"/>
    <property type="match status" value="1"/>
</dbReference>
<reference evidence="4" key="1">
    <citation type="journal article" date="2014" name="Front. Microbiol.">
        <title>High frequency of phylogenetically diverse reductive dehalogenase-homologous genes in deep subseafloor sedimentary metagenomes.</title>
        <authorList>
            <person name="Kawai M."/>
            <person name="Futagami T."/>
            <person name="Toyoda A."/>
            <person name="Takaki Y."/>
            <person name="Nishi S."/>
            <person name="Hori S."/>
            <person name="Arai W."/>
            <person name="Tsubouchi T."/>
            <person name="Morono Y."/>
            <person name="Uchiyama I."/>
            <person name="Ito T."/>
            <person name="Fujiyama A."/>
            <person name="Inagaki F."/>
            <person name="Takami H."/>
        </authorList>
    </citation>
    <scope>NUCLEOTIDE SEQUENCE</scope>
    <source>
        <strain evidence="4">Expedition CK06-06</strain>
    </source>
</reference>
<dbReference type="GO" id="GO:0006260">
    <property type="term" value="P:DNA replication"/>
    <property type="evidence" value="ECO:0007669"/>
    <property type="project" value="UniProtKB-KW"/>
</dbReference>
<dbReference type="EMBL" id="BARV01042897">
    <property type="protein sequence ID" value="GAI51929.1"/>
    <property type="molecule type" value="Genomic_DNA"/>
</dbReference>
<feature type="non-terminal residue" evidence="4">
    <location>
        <position position="123"/>
    </location>
</feature>
<gene>
    <name evidence="4" type="ORF">S06H3_64289</name>
</gene>
<dbReference type="GO" id="GO:0003677">
    <property type="term" value="F:DNA binding"/>
    <property type="evidence" value="ECO:0007669"/>
    <property type="project" value="UniProtKB-KW"/>
</dbReference>
<dbReference type="InterPro" id="IPR016136">
    <property type="entry name" value="DNA_helicase_N/primase_C"/>
</dbReference>
<dbReference type="AlphaFoldDB" id="X1R8J6"/>
<dbReference type="GO" id="GO:0005829">
    <property type="term" value="C:cytosol"/>
    <property type="evidence" value="ECO:0007669"/>
    <property type="project" value="TreeGrafter"/>
</dbReference>
<dbReference type="GO" id="GO:0005524">
    <property type="term" value="F:ATP binding"/>
    <property type="evidence" value="ECO:0007669"/>
    <property type="project" value="InterPro"/>
</dbReference>
<dbReference type="Pfam" id="PF00772">
    <property type="entry name" value="DnaB"/>
    <property type="match status" value="1"/>
</dbReference>
<organism evidence="4">
    <name type="scientific">marine sediment metagenome</name>
    <dbReference type="NCBI Taxonomy" id="412755"/>
    <lineage>
        <taxon>unclassified sequences</taxon>
        <taxon>metagenomes</taxon>
        <taxon>ecological metagenomes</taxon>
    </lineage>
</organism>
<dbReference type="InterPro" id="IPR036185">
    <property type="entry name" value="DNA_heli_DnaB-like_N_sf"/>
</dbReference>
<dbReference type="InterPro" id="IPR007693">
    <property type="entry name" value="DNA_helicase_DnaB-like_N"/>
</dbReference>
<keyword evidence="2" id="KW-0238">DNA-binding</keyword>
<feature type="non-terminal residue" evidence="4">
    <location>
        <position position="1"/>
    </location>
</feature>
<dbReference type="GO" id="GO:0003678">
    <property type="term" value="F:DNA helicase activity"/>
    <property type="evidence" value="ECO:0007669"/>
    <property type="project" value="InterPro"/>
</dbReference>
<keyword evidence="1" id="KW-0235">DNA replication</keyword>
<sequence>INAESFFQNAHRKIFDAVVALYDTNTPVDAITLTEALKKRGELDAVGGPEYIITLMEYIPTTAHLDSHLKIVKEKSMLRDLIATSTGIVNRCYQETVDTAVVLDEVEKKFFELTQRGLKEQLI</sequence>
<protein>
    <recommendedName>
        <fullName evidence="3">DNA helicase DnaB-like N-terminal domain-containing protein</fullName>
    </recommendedName>
</protein>
<evidence type="ECO:0000259" key="3">
    <source>
        <dbReference type="Pfam" id="PF00772"/>
    </source>
</evidence>